<accession>A0A3B1AAW6</accession>
<proteinExistence type="predicted"/>
<evidence type="ECO:0000313" key="1">
    <source>
        <dbReference type="EMBL" id="VAW89966.1"/>
    </source>
</evidence>
<sequence length="162" mass="18152">MEFRELVKDCSKNNKNQIIHNADIDHAKDLFSELLSCAIEHRKPVRLVSGSLNDDFYGSLANAAEKIIAAGLAFEIIVTDSNVDLGNNRLSNVVKKTNKGLVLQAKKTLSDCAHFIVVGKSRWRFETNHEQTKAKANFNDPEIGSMIVHRFDSLKSKLRADK</sequence>
<name>A0A3B1AAW6_9ZZZZ</name>
<gene>
    <name evidence="1" type="ORF">MNBD_GAMMA18-2288</name>
</gene>
<dbReference type="EMBL" id="UOFP01000300">
    <property type="protein sequence ID" value="VAW89966.1"/>
    <property type="molecule type" value="Genomic_DNA"/>
</dbReference>
<organism evidence="1">
    <name type="scientific">hydrothermal vent metagenome</name>
    <dbReference type="NCBI Taxonomy" id="652676"/>
    <lineage>
        <taxon>unclassified sequences</taxon>
        <taxon>metagenomes</taxon>
        <taxon>ecological metagenomes</taxon>
    </lineage>
</organism>
<protein>
    <submittedName>
        <fullName evidence="1">Uncharacterized protein</fullName>
    </submittedName>
</protein>
<reference evidence="1" key="1">
    <citation type="submission" date="2018-06" db="EMBL/GenBank/DDBJ databases">
        <authorList>
            <person name="Zhirakovskaya E."/>
        </authorList>
    </citation>
    <scope>NUCLEOTIDE SEQUENCE</scope>
</reference>
<dbReference type="AlphaFoldDB" id="A0A3B1AAW6"/>